<protein>
    <submittedName>
        <fullName evidence="7">RhoGAP-domain-containing protein</fullName>
    </submittedName>
</protein>
<gene>
    <name evidence="7" type="ORF">HANVADRAFT_51038</name>
</gene>
<feature type="domain" description="Rho-GAP" evidence="5">
    <location>
        <begin position="530"/>
        <end position="755"/>
    </location>
</feature>
<dbReference type="SUPFAM" id="SSF103657">
    <property type="entry name" value="BAR/IMD domain-like"/>
    <property type="match status" value="1"/>
</dbReference>
<dbReference type="GO" id="GO:0005938">
    <property type="term" value="C:cell cortex"/>
    <property type="evidence" value="ECO:0007669"/>
    <property type="project" value="UniProtKB-ARBA"/>
</dbReference>
<dbReference type="Gene3D" id="1.10.555.10">
    <property type="entry name" value="Rho GTPase activation protein"/>
    <property type="match status" value="1"/>
</dbReference>
<accession>A0A1B7TK41</accession>
<dbReference type="Pfam" id="PF00620">
    <property type="entry name" value="RhoGAP"/>
    <property type="match status" value="1"/>
</dbReference>
<dbReference type="InterPro" id="IPR008936">
    <property type="entry name" value="Rho_GTPase_activation_prot"/>
</dbReference>
<dbReference type="InterPro" id="IPR000198">
    <property type="entry name" value="RhoGAP_dom"/>
</dbReference>
<feature type="region of interest" description="Disordered" evidence="4">
    <location>
        <begin position="464"/>
        <end position="494"/>
    </location>
</feature>
<dbReference type="PANTHER" id="PTHR23176">
    <property type="entry name" value="RHO/RAC/CDC GTPASE-ACTIVATING PROTEIN"/>
    <property type="match status" value="1"/>
</dbReference>
<feature type="compositionally biased region" description="Polar residues" evidence="4">
    <location>
        <begin position="1"/>
        <end position="10"/>
    </location>
</feature>
<evidence type="ECO:0000256" key="2">
    <source>
        <dbReference type="PROSITE-ProRule" id="PRU01077"/>
    </source>
</evidence>
<comment type="caution">
    <text evidence="7">The sequence shown here is derived from an EMBL/GenBank/DDBJ whole genome shotgun (WGS) entry which is preliminary data.</text>
</comment>
<evidence type="ECO:0000259" key="6">
    <source>
        <dbReference type="PROSITE" id="PS51741"/>
    </source>
</evidence>
<dbReference type="InterPro" id="IPR027267">
    <property type="entry name" value="AH/BAR_dom_sf"/>
</dbReference>
<dbReference type="AlphaFoldDB" id="A0A1B7TK41"/>
<evidence type="ECO:0000256" key="1">
    <source>
        <dbReference type="ARBA" id="ARBA00022468"/>
    </source>
</evidence>
<evidence type="ECO:0000259" key="5">
    <source>
        <dbReference type="PROSITE" id="PS50238"/>
    </source>
</evidence>
<dbReference type="GO" id="GO:0005933">
    <property type="term" value="C:cellular bud"/>
    <property type="evidence" value="ECO:0007669"/>
    <property type="project" value="UniProtKB-ARBA"/>
</dbReference>
<proteinExistence type="predicted"/>
<dbReference type="PROSITE" id="PS51741">
    <property type="entry name" value="F_BAR"/>
    <property type="match status" value="1"/>
</dbReference>
<dbReference type="Proteomes" id="UP000092321">
    <property type="component" value="Unassembled WGS sequence"/>
</dbReference>
<feature type="region of interest" description="Disordered" evidence="4">
    <location>
        <begin position="384"/>
        <end position="414"/>
    </location>
</feature>
<evidence type="ECO:0000256" key="4">
    <source>
        <dbReference type="SAM" id="MobiDB-lite"/>
    </source>
</evidence>
<organism evidence="7 8">
    <name type="scientific">Hanseniaspora valbyensis NRRL Y-1626</name>
    <dbReference type="NCBI Taxonomy" id="766949"/>
    <lineage>
        <taxon>Eukaryota</taxon>
        <taxon>Fungi</taxon>
        <taxon>Dikarya</taxon>
        <taxon>Ascomycota</taxon>
        <taxon>Saccharomycotina</taxon>
        <taxon>Saccharomycetes</taxon>
        <taxon>Saccharomycodales</taxon>
        <taxon>Saccharomycodaceae</taxon>
        <taxon>Hanseniaspora</taxon>
    </lineage>
</organism>
<evidence type="ECO:0000256" key="3">
    <source>
        <dbReference type="SAM" id="Coils"/>
    </source>
</evidence>
<feature type="coiled-coil region" evidence="3">
    <location>
        <begin position="152"/>
        <end position="186"/>
    </location>
</feature>
<keyword evidence="2 3" id="KW-0175">Coiled coil</keyword>
<evidence type="ECO:0000313" key="8">
    <source>
        <dbReference type="Proteomes" id="UP000092321"/>
    </source>
</evidence>
<feature type="compositionally biased region" description="Polar residues" evidence="4">
    <location>
        <begin position="22"/>
        <end position="34"/>
    </location>
</feature>
<feature type="domain" description="F-BAR" evidence="6">
    <location>
        <begin position="47"/>
        <end position="314"/>
    </location>
</feature>
<dbReference type="OrthoDB" id="437889at2759"/>
<feature type="region of interest" description="Disordered" evidence="4">
    <location>
        <begin position="1"/>
        <end position="34"/>
    </location>
</feature>
<name>A0A1B7TK41_9ASCO</name>
<sequence>MSIANPSISMELSDDESEHKVSIQNESSTKNQINNVSGTTAGILDRPEINKFLNESDIATNTLLTKFKNSIIICEEFSKIIKRKYSLETNYNEEYIKSSRNYFTLQESNSSSSGTLNGCIKNVLKYDLKLSQVKQSYIKALVKMYDELSALLLTMTKLRKQTKEQVKKLEKDVIESIHQADKAKSKYDSLCQDYFKLRRTDPTKTKLTIRGSKTLPEQEEDLRRKIDMSDLDYKQKVDLSTTLRNKFLSIERPKIVTNLKDMILEMDIALSIQIQKYSIWNENYYLNSGIVICPLNDMEKSMKTTTNAINVEYDLYNYLNKYVLDKNKSNMVNKNLVPVQYKKSPHINGGSTLSSANNISSSSAISKPVTGSFVYSSGVGSTISEANNAKSTPTSSSFNITPMKNSNPFVKNQASNNNLAYNNQQYKDSMNLVPSLVSMDNGTTTTNNNTANGYQIDRDSINHNQQQQQLSSSADSYKTLDPIGTASTPQPPSSIIESITQNSTAQNIPNNSNFNDINQQSGGIFKTFGISLGQLILLEQDSLLPKFVKQCIYVTDKYGLSIEGIYRKSSNVLELQKFIKLIDQDPSNYSLLLPPRSDGTSHDVEDHVILVSNLLKHFFKNLPIKFIPNTFLAEFQTYIAIPSNTEANLAMKRNYMHGIVYKLKDEQYWVLRALLFHFKRVLEHSNDNRMSLKAMCIIWGPILISSSSGEETNNNNATNAQDGNISTDTSDDYMKDVQFQIKVMEGLFDVAEQAFEPE</sequence>
<feature type="compositionally biased region" description="Polar residues" evidence="4">
    <location>
        <begin position="485"/>
        <end position="494"/>
    </location>
</feature>
<keyword evidence="8" id="KW-1185">Reference proteome</keyword>
<dbReference type="Gene3D" id="1.20.1270.60">
    <property type="entry name" value="Arfaptin homology (AH) domain/BAR domain"/>
    <property type="match status" value="1"/>
</dbReference>
<evidence type="ECO:0000313" key="7">
    <source>
        <dbReference type="EMBL" id="OBA29107.1"/>
    </source>
</evidence>
<dbReference type="SMART" id="SM00324">
    <property type="entry name" value="RhoGAP"/>
    <property type="match status" value="1"/>
</dbReference>
<dbReference type="EMBL" id="LXPE01000001">
    <property type="protein sequence ID" value="OBA29107.1"/>
    <property type="molecule type" value="Genomic_DNA"/>
</dbReference>
<dbReference type="InterPro" id="IPR031160">
    <property type="entry name" value="F_BAR_dom"/>
</dbReference>
<dbReference type="PROSITE" id="PS50238">
    <property type="entry name" value="RHOGAP"/>
    <property type="match status" value="1"/>
</dbReference>
<dbReference type="PANTHER" id="PTHR23176:SF128">
    <property type="entry name" value="RHO GTPASE-ACTIVATING PROTEIN RGD1"/>
    <property type="match status" value="1"/>
</dbReference>
<dbReference type="SUPFAM" id="SSF48350">
    <property type="entry name" value="GTPase activation domain, GAP"/>
    <property type="match status" value="1"/>
</dbReference>
<keyword evidence="1" id="KW-0343">GTPase activation</keyword>
<dbReference type="GO" id="GO:0007010">
    <property type="term" value="P:cytoskeleton organization"/>
    <property type="evidence" value="ECO:0007669"/>
    <property type="project" value="UniProtKB-ARBA"/>
</dbReference>
<feature type="compositionally biased region" description="Polar residues" evidence="4">
    <location>
        <begin position="384"/>
        <end position="410"/>
    </location>
</feature>
<dbReference type="InterPro" id="IPR050729">
    <property type="entry name" value="Rho-GAP"/>
</dbReference>
<dbReference type="GO" id="GO:0007165">
    <property type="term" value="P:signal transduction"/>
    <property type="evidence" value="ECO:0007669"/>
    <property type="project" value="InterPro"/>
</dbReference>
<reference evidence="8" key="1">
    <citation type="journal article" date="2016" name="Proc. Natl. Acad. Sci. U.S.A.">
        <title>Comparative genomics of biotechnologically important yeasts.</title>
        <authorList>
            <person name="Riley R."/>
            <person name="Haridas S."/>
            <person name="Wolfe K.H."/>
            <person name="Lopes M.R."/>
            <person name="Hittinger C.T."/>
            <person name="Goeker M."/>
            <person name="Salamov A.A."/>
            <person name="Wisecaver J.H."/>
            <person name="Long T.M."/>
            <person name="Calvey C.H."/>
            <person name="Aerts A.L."/>
            <person name="Barry K.W."/>
            <person name="Choi C."/>
            <person name="Clum A."/>
            <person name="Coughlan A.Y."/>
            <person name="Deshpande S."/>
            <person name="Douglass A.P."/>
            <person name="Hanson S.J."/>
            <person name="Klenk H.-P."/>
            <person name="LaButti K.M."/>
            <person name="Lapidus A."/>
            <person name="Lindquist E.A."/>
            <person name="Lipzen A.M."/>
            <person name="Meier-Kolthoff J.P."/>
            <person name="Ohm R.A."/>
            <person name="Otillar R.P."/>
            <person name="Pangilinan J.L."/>
            <person name="Peng Y."/>
            <person name="Rokas A."/>
            <person name="Rosa C.A."/>
            <person name="Scheuner C."/>
            <person name="Sibirny A.A."/>
            <person name="Slot J.C."/>
            <person name="Stielow J.B."/>
            <person name="Sun H."/>
            <person name="Kurtzman C.P."/>
            <person name="Blackwell M."/>
            <person name="Grigoriev I.V."/>
            <person name="Jeffries T.W."/>
        </authorList>
    </citation>
    <scope>NUCLEOTIDE SEQUENCE [LARGE SCALE GENOMIC DNA]</scope>
    <source>
        <strain evidence="8">NRRL Y-1626</strain>
    </source>
</reference>
<dbReference type="GO" id="GO:0005096">
    <property type="term" value="F:GTPase activator activity"/>
    <property type="evidence" value="ECO:0007669"/>
    <property type="project" value="UniProtKB-KW"/>
</dbReference>